<gene>
    <name evidence="2" type="ORF">CDL15_Pgr012916</name>
</gene>
<evidence type="ECO:0000256" key="1">
    <source>
        <dbReference type="SAM" id="MobiDB-lite"/>
    </source>
</evidence>
<dbReference type="EMBL" id="MTKT01001932">
    <property type="protein sequence ID" value="OWM83435.1"/>
    <property type="molecule type" value="Genomic_DNA"/>
</dbReference>
<sequence length="97" mass="10813">MPDLLPKGLRVSYRSSDGSVTVVKYGVVLVCEGADDDFLVCLFFLLSLYFAEKKNGGRASRKWSSSCHRGRKGETREAEDLDGDAEKKKKKDHDAEV</sequence>
<proteinExistence type="predicted"/>
<dbReference type="Proteomes" id="UP000197138">
    <property type="component" value="Unassembled WGS sequence"/>
</dbReference>
<accession>A0A218XDZ4</accession>
<evidence type="ECO:0000313" key="2">
    <source>
        <dbReference type="EMBL" id="OWM83435.1"/>
    </source>
</evidence>
<comment type="caution">
    <text evidence="2">The sequence shown here is derived from an EMBL/GenBank/DDBJ whole genome shotgun (WGS) entry which is preliminary data.</text>
</comment>
<feature type="compositionally biased region" description="Basic and acidic residues" evidence="1">
    <location>
        <begin position="72"/>
        <end position="97"/>
    </location>
</feature>
<organism evidence="2 3">
    <name type="scientific">Punica granatum</name>
    <name type="common">Pomegranate</name>
    <dbReference type="NCBI Taxonomy" id="22663"/>
    <lineage>
        <taxon>Eukaryota</taxon>
        <taxon>Viridiplantae</taxon>
        <taxon>Streptophyta</taxon>
        <taxon>Embryophyta</taxon>
        <taxon>Tracheophyta</taxon>
        <taxon>Spermatophyta</taxon>
        <taxon>Magnoliopsida</taxon>
        <taxon>eudicotyledons</taxon>
        <taxon>Gunneridae</taxon>
        <taxon>Pentapetalae</taxon>
        <taxon>rosids</taxon>
        <taxon>malvids</taxon>
        <taxon>Myrtales</taxon>
        <taxon>Lythraceae</taxon>
        <taxon>Punica</taxon>
    </lineage>
</organism>
<feature type="region of interest" description="Disordered" evidence="1">
    <location>
        <begin position="54"/>
        <end position="97"/>
    </location>
</feature>
<evidence type="ECO:0000313" key="3">
    <source>
        <dbReference type="Proteomes" id="UP000197138"/>
    </source>
</evidence>
<name>A0A218XDZ4_PUNGR</name>
<dbReference type="AlphaFoldDB" id="A0A218XDZ4"/>
<protein>
    <submittedName>
        <fullName evidence="2">Uncharacterized protein</fullName>
    </submittedName>
</protein>
<reference evidence="3" key="1">
    <citation type="journal article" date="2017" name="Plant J.">
        <title>The pomegranate (Punica granatum L.) genome and the genomics of punicalagin biosynthesis.</title>
        <authorList>
            <person name="Qin G."/>
            <person name="Xu C."/>
            <person name="Ming R."/>
            <person name="Tang H."/>
            <person name="Guyot R."/>
            <person name="Kramer E.M."/>
            <person name="Hu Y."/>
            <person name="Yi X."/>
            <person name="Qi Y."/>
            <person name="Xu X."/>
            <person name="Gao Z."/>
            <person name="Pan H."/>
            <person name="Jian J."/>
            <person name="Tian Y."/>
            <person name="Yue Z."/>
            <person name="Xu Y."/>
        </authorList>
    </citation>
    <scope>NUCLEOTIDE SEQUENCE [LARGE SCALE GENOMIC DNA]</scope>
    <source>
        <strain evidence="3">cv. Dabenzi</strain>
    </source>
</reference>